<name>A0AAW2DSA8_9ROSI</name>
<feature type="region of interest" description="Disordered" evidence="1">
    <location>
        <begin position="61"/>
        <end position="86"/>
    </location>
</feature>
<dbReference type="PANTHER" id="PTHR48435">
    <property type="entry name" value="POLYPROTEIN"/>
    <property type="match status" value="1"/>
</dbReference>
<dbReference type="EMBL" id="JAZDWU010000001">
    <property type="protein sequence ID" value="KAL0013642.1"/>
    <property type="molecule type" value="Genomic_DNA"/>
</dbReference>
<dbReference type="AlphaFoldDB" id="A0AAW2DSA8"/>
<organism evidence="2 3">
    <name type="scientific">Lithocarpus litseifolius</name>
    <dbReference type="NCBI Taxonomy" id="425828"/>
    <lineage>
        <taxon>Eukaryota</taxon>
        <taxon>Viridiplantae</taxon>
        <taxon>Streptophyta</taxon>
        <taxon>Embryophyta</taxon>
        <taxon>Tracheophyta</taxon>
        <taxon>Spermatophyta</taxon>
        <taxon>Magnoliopsida</taxon>
        <taxon>eudicotyledons</taxon>
        <taxon>Gunneridae</taxon>
        <taxon>Pentapetalae</taxon>
        <taxon>rosids</taxon>
        <taxon>fabids</taxon>
        <taxon>Fagales</taxon>
        <taxon>Fagaceae</taxon>
        <taxon>Lithocarpus</taxon>
    </lineage>
</organism>
<sequence length="133" mass="15591">MVFPTKIAMLQPVSYVHKDGLTIKSFRDDGKPCYEGKSPSGHIWWDVCNCDDCQEEEVFEEDYSKRKKKSSQQVLKERYEAGDPEVDLLGEPSRKFDYYIPYPRTRKQNIPPTPCKPNHDSKPPLIPYYHFES</sequence>
<keyword evidence="3" id="KW-1185">Reference proteome</keyword>
<dbReference type="Proteomes" id="UP001459277">
    <property type="component" value="Unassembled WGS sequence"/>
</dbReference>
<comment type="caution">
    <text evidence="2">The sequence shown here is derived from an EMBL/GenBank/DDBJ whole genome shotgun (WGS) entry which is preliminary data.</text>
</comment>
<accession>A0AAW2DSA8</accession>
<gene>
    <name evidence="2" type="ORF">SO802_000711</name>
</gene>
<evidence type="ECO:0000313" key="3">
    <source>
        <dbReference type="Proteomes" id="UP001459277"/>
    </source>
</evidence>
<feature type="region of interest" description="Disordered" evidence="1">
    <location>
        <begin position="104"/>
        <end position="125"/>
    </location>
</feature>
<dbReference type="PANTHER" id="PTHR48435:SF1">
    <property type="entry name" value="POLYPROTEIN"/>
    <property type="match status" value="1"/>
</dbReference>
<protein>
    <submittedName>
        <fullName evidence="2">Uncharacterized protein</fullName>
    </submittedName>
</protein>
<reference evidence="2 3" key="1">
    <citation type="submission" date="2024-01" db="EMBL/GenBank/DDBJ databases">
        <title>A telomere-to-telomere, gap-free genome of sweet tea (Lithocarpus litseifolius).</title>
        <authorList>
            <person name="Zhou J."/>
        </authorList>
    </citation>
    <scope>NUCLEOTIDE SEQUENCE [LARGE SCALE GENOMIC DNA]</scope>
    <source>
        <strain evidence="2">Zhou-2022a</strain>
        <tissue evidence="2">Leaf</tissue>
    </source>
</reference>
<proteinExistence type="predicted"/>
<evidence type="ECO:0000313" key="2">
    <source>
        <dbReference type="EMBL" id="KAL0013642.1"/>
    </source>
</evidence>
<evidence type="ECO:0000256" key="1">
    <source>
        <dbReference type="SAM" id="MobiDB-lite"/>
    </source>
</evidence>
<dbReference type="InterPro" id="IPR053098">
    <property type="entry name" value="Petuviruses_polyprotein"/>
</dbReference>